<evidence type="ECO:0000256" key="7">
    <source>
        <dbReference type="ARBA" id="ARBA00022490"/>
    </source>
</evidence>
<accession>A0A1B9F593</accession>
<evidence type="ECO:0000313" key="17">
    <source>
        <dbReference type="EMBL" id="OCC15043.1"/>
    </source>
</evidence>
<comment type="cofactor">
    <cofactor evidence="16">
        <name>NH4(+)</name>
        <dbReference type="ChEBI" id="CHEBI:28938"/>
    </cofactor>
    <cofactor evidence="16">
        <name>K(+)</name>
        <dbReference type="ChEBI" id="CHEBI:29103"/>
    </cofactor>
    <text evidence="16">A monovalent cation. Ammonium or potassium.</text>
</comment>
<dbReference type="AlphaFoldDB" id="A0A1B9F593"/>
<keyword evidence="9 16" id="KW-0547">Nucleotide-binding</keyword>
<evidence type="ECO:0000256" key="13">
    <source>
        <dbReference type="ARBA" id="ARBA00022993"/>
    </source>
</evidence>
<name>A0A1B9F593_9BACT</name>
<feature type="binding site" evidence="16">
    <location>
        <position position="186"/>
    </location>
    <ligand>
        <name>substrate</name>
    </ligand>
</feature>
<feature type="binding site" evidence="16">
    <location>
        <begin position="7"/>
        <end position="14"/>
    </location>
    <ligand>
        <name>ATP</name>
        <dbReference type="ChEBI" id="CHEBI:30616"/>
    </ligand>
</feature>
<keyword evidence="13 16" id="KW-0173">Coenzyme A biosynthesis</keyword>
<keyword evidence="8 16" id="KW-0808">Transferase</keyword>
<proteinExistence type="inferred from homology"/>
<keyword evidence="11 16" id="KW-0067">ATP-binding</keyword>
<dbReference type="GO" id="GO:0005737">
    <property type="term" value="C:cytoplasm"/>
    <property type="evidence" value="ECO:0007669"/>
    <property type="project" value="UniProtKB-SubCell"/>
</dbReference>
<evidence type="ECO:0000256" key="5">
    <source>
        <dbReference type="ARBA" id="ARBA00011738"/>
    </source>
</evidence>
<protein>
    <recommendedName>
        <fullName evidence="15 16">Type III pantothenate kinase</fullName>
        <ecNumber evidence="6 16">2.7.1.33</ecNumber>
    </recommendedName>
    <alternativeName>
        <fullName evidence="16">PanK-III</fullName>
    </alternativeName>
    <alternativeName>
        <fullName evidence="16">Pantothenic acid kinase</fullName>
    </alternativeName>
</protein>
<dbReference type="GO" id="GO:0005524">
    <property type="term" value="F:ATP binding"/>
    <property type="evidence" value="ECO:0007669"/>
    <property type="project" value="UniProtKB-UniRule"/>
</dbReference>
<dbReference type="Proteomes" id="UP000093080">
    <property type="component" value="Unassembled WGS sequence"/>
</dbReference>
<evidence type="ECO:0000256" key="3">
    <source>
        <dbReference type="ARBA" id="ARBA00004496"/>
    </source>
</evidence>
<evidence type="ECO:0000256" key="11">
    <source>
        <dbReference type="ARBA" id="ARBA00022840"/>
    </source>
</evidence>
<feature type="active site" description="Proton acceptor" evidence="16">
    <location>
        <position position="110"/>
    </location>
</feature>
<dbReference type="Gene3D" id="3.30.420.40">
    <property type="match status" value="2"/>
</dbReference>
<feature type="binding site" evidence="16">
    <location>
        <position position="101"/>
    </location>
    <ligand>
        <name>substrate</name>
    </ligand>
</feature>
<feature type="binding site" evidence="16">
    <location>
        <position position="130"/>
    </location>
    <ligand>
        <name>K(+)</name>
        <dbReference type="ChEBI" id="CHEBI:29103"/>
    </ligand>
</feature>
<evidence type="ECO:0000313" key="18">
    <source>
        <dbReference type="Proteomes" id="UP000093080"/>
    </source>
</evidence>
<keyword evidence="10 16" id="KW-0418">Kinase</keyword>
<dbReference type="STRING" id="1156395.DBT_1529"/>
<dbReference type="InterPro" id="IPR043129">
    <property type="entry name" value="ATPase_NBD"/>
</dbReference>
<evidence type="ECO:0000256" key="14">
    <source>
        <dbReference type="ARBA" id="ARBA00038036"/>
    </source>
</evidence>
<evidence type="ECO:0000256" key="9">
    <source>
        <dbReference type="ARBA" id="ARBA00022741"/>
    </source>
</evidence>
<keyword evidence="16" id="KW-0479">Metal-binding</keyword>
<evidence type="ECO:0000256" key="1">
    <source>
        <dbReference type="ARBA" id="ARBA00001206"/>
    </source>
</evidence>
<comment type="function">
    <text evidence="16">Catalyzes the phosphorylation of pantothenate (Pan), the first step in CoA biosynthesis.</text>
</comment>
<feature type="binding site" evidence="16">
    <location>
        <position position="133"/>
    </location>
    <ligand>
        <name>ATP</name>
        <dbReference type="ChEBI" id="CHEBI:30616"/>
    </ligand>
</feature>
<keyword evidence="7 16" id="KW-0963">Cytoplasm</keyword>
<dbReference type="GO" id="GO:0004594">
    <property type="term" value="F:pantothenate kinase activity"/>
    <property type="evidence" value="ECO:0007669"/>
    <property type="project" value="UniProtKB-UniRule"/>
</dbReference>
<dbReference type="UniPathway" id="UPA00241">
    <property type="reaction ID" value="UER00352"/>
</dbReference>
<dbReference type="NCBIfam" id="TIGR00671">
    <property type="entry name" value="baf"/>
    <property type="match status" value="1"/>
</dbReference>
<dbReference type="Pfam" id="PF03309">
    <property type="entry name" value="Pan_kinase"/>
    <property type="match status" value="1"/>
</dbReference>
<comment type="caution">
    <text evidence="17">The sequence shown here is derived from an EMBL/GenBank/DDBJ whole genome shotgun (WGS) entry which is preliminary data.</text>
</comment>
<keyword evidence="12 16" id="KW-0630">Potassium</keyword>
<dbReference type="HAMAP" id="MF_01274">
    <property type="entry name" value="Pantothen_kinase_3"/>
    <property type="match status" value="1"/>
</dbReference>
<organism evidence="17 18">
    <name type="scientific">Dissulfuribacter thermophilus</name>
    <dbReference type="NCBI Taxonomy" id="1156395"/>
    <lineage>
        <taxon>Bacteria</taxon>
        <taxon>Pseudomonadati</taxon>
        <taxon>Thermodesulfobacteriota</taxon>
        <taxon>Dissulfuribacteria</taxon>
        <taxon>Dissulfuribacterales</taxon>
        <taxon>Dissulfuribacteraceae</taxon>
        <taxon>Dissulfuribacter</taxon>
    </lineage>
</organism>
<dbReference type="PANTHER" id="PTHR34265:SF1">
    <property type="entry name" value="TYPE III PANTOTHENATE KINASE"/>
    <property type="match status" value="1"/>
</dbReference>
<sequence length="256" mass="27666">MNCLIINAGNTTIKLALFKKGQIQKKTFINTRELTSVHHLFSVLKDWGILEKKDEEGVQQVFIASVVPEKDAIFLHFSKGFLGITPIFISSELNTGISIDYGSNATLGADRLANAVAAFKIYRQNVLVVDIGTAINFDCVTRDGVFIGGAIAPGLWIAQKALSMNASKLPPIDLTDFSGEPLGKDTVSCIKSGLIFGFAGLIDRLSQEISSQLTYPTRIIATGGGASLLLPYSNTIEEYVPDLTIQGIFYIGLMNS</sequence>
<dbReference type="CDD" id="cd24015">
    <property type="entry name" value="ASKHA_NBD_PanK-III"/>
    <property type="match status" value="1"/>
</dbReference>
<dbReference type="GO" id="GO:0046872">
    <property type="term" value="F:metal ion binding"/>
    <property type="evidence" value="ECO:0007669"/>
    <property type="project" value="UniProtKB-KW"/>
</dbReference>
<evidence type="ECO:0000256" key="12">
    <source>
        <dbReference type="ARBA" id="ARBA00022958"/>
    </source>
</evidence>
<comment type="cofactor">
    <cofactor evidence="2">
        <name>K(+)</name>
        <dbReference type="ChEBI" id="CHEBI:29103"/>
    </cofactor>
</comment>
<evidence type="ECO:0000256" key="15">
    <source>
        <dbReference type="ARBA" id="ARBA00040883"/>
    </source>
</evidence>
<comment type="pathway">
    <text evidence="4 16">Cofactor biosynthesis; coenzyme A biosynthesis; CoA from (R)-pantothenate: step 1/5.</text>
</comment>
<comment type="subcellular location">
    <subcellularLocation>
        <location evidence="3 16">Cytoplasm</location>
    </subcellularLocation>
</comment>
<comment type="catalytic activity">
    <reaction evidence="1 16">
        <text>(R)-pantothenate + ATP = (R)-4'-phosphopantothenate + ADP + H(+)</text>
        <dbReference type="Rhea" id="RHEA:16373"/>
        <dbReference type="ChEBI" id="CHEBI:10986"/>
        <dbReference type="ChEBI" id="CHEBI:15378"/>
        <dbReference type="ChEBI" id="CHEBI:29032"/>
        <dbReference type="ChEBI" id="CHEBI:30616"/>
        <dbReference type="ChEBI" id="CHEBI:456216"/>
        <dbReference type="EC" id="2.7.1.33"/>
    </reaction>
</comment>
<keyword evidence="18" id="KW-1185">Reference proteome</keyword>
<dbReference type="SUPFAM" id="SSF53067">
    <property type="entry name" value="Actin-like ATPase domain"/>
    <property type="match status" value="2"/>
</dbReference>
<dbReference type="RefSeq" id="WP_067618456.1">
    <property type="nucleotide sequence ID" value="NZ_MAGO01000007.1"/>
</dbReference>
<comment type="similarity">
    <text evidence="14 16">Belongs to the type III pantothenate kinase family.</text>
</comment>
<comment type="subunit">
    <text evidence="5 16">Homodimer.</text>
</comment>
<evidence type="ECO:0000256" key="8">
    <source>
        <dbReference type="ARBA" id="ARBA00022679"/>
    </source>
</evidence>
<evidence type="ECO:0000256" key="4">
    <source>
        <dbReference type="ARBA" id="ARBA00005225"/>
    </source>
</evidence>
<dbReference type="OrthoDB" id="9804707at2"/>
<reference evidence="17 18" key="1">
    <citation type="submission" date="2016-06" db="EMBL/GenBank/DDBJ databases">
        <title>Respiratory ammonification of nitrate coupled to the oxidation of elemental sulfur in deep-sea autotrophic thermophilic bacteria.</title>
        <authorList>
            <person name="Slobodkina G.B."/>
            <person name="Mardanov A.V."/>
            <person name="Ravin N.V."/>
            <person name="Frolova A.A."/>
            <person name="Viryasiv M.B."/>
            <person name="Chernyh N.A."/>
            <person name="Bonch-Osmolovskaya E.A."/>
            <person name="Slobodkin A.I."/>
        </authorList>
    </citation>
    <scope>NUCLEOTIDE SEQUENCE [LARGE SCALE GENOMIC DNA]</scope>
    <source>
        <strain evidence="17 18">S69</strain>
    </source>
</reference>
<evidence type="ECO:0000256" key="16">
    <source>
        <dbReference type="HAMAP-Rule" id="MF_01274"/>
    </source>
</evidence>
<dbReference type="GO" id="GO:0015937">
    <property type="term" value="P:coenzyme A biosynthetic process"/>
    <property type="evidence" value="ECO:0007669"/>
    <property type="project" value="UniProtKB-UniRule"/>
</dbReference>
<dbReference type="InterPro" id="IPR004619">
    <property type="entry name" value="Type_III_PanK"/>
</dbReference>
<evidence type="ECO:0000256" key="10">
    <source>
        <dbReference type="ARBA" id="ARBA00022777"/>
    </source>
</evidence>
<dbReference type="EMBL" id="MAGO01000007">
    <property type="protein sequence ID" value="OCC15043.1"/>
    <property type="molecule type" value="Genomic_DNA"/>
</dbReference>
<dbReference type="EC" id="2.7.1.33" evidence="6 16"/>
<gene>
    <name evidence="16" type="primary">coaX</name>
    <name evidence="17" type="ORF">DBT_1529</name>
</gene>
<evidence type="ECO:0000256" key="2">
    <source>
        <dbReference type="ARBA" id="ARBA00001958"/>
    </source>
</evidence>
<dbReference type="PANTHER" id="PTHR34265">
    <property type="entry name" value="TYPE III PANTOTHENATE KINASE"/>
    <property type="match status" value="1"/>
</dbReference>
<evidence type="ECO:0000256" key="6">
    <source>
        <dbReference type="ARBA" id="ARBA00012102"/>
    </source>
</evidence>
<feature type="binding site" evidence="16">
    <location>
        <begin position="108"/>
        <end position="111"/>
    </location>
    <ligand>
        <name>substrate</name>
    </ligand>
</feature>